<evidence type="ECO:0000313" key="2">
    <source>
        <dbReference type="EMBL" id="MEV4921631.1"/>
    </source>
</evidence>
<evidence type="ECO:0000256" key="1">
    <source>
        <dbReference type="SAM" id="MobiDB-lite"/>
    </source>
</evidence>
<protein>
    <submittedName>
        <fullName evidence="2">TniB family NTP-binding protein</fullName>
    </submittedName>
</protein>
<name>A0ABV3IMB6_9ACTN</name>
<evidence type="ECO:0000313" key="3">
    <source>
        <dbReference type="Proteomes" id="UP001552479"/>
    </source>
</evidence>
<dbReference type="Pfam" id="PF05621">
    <property type="entry name" value="TniB"/>
    <property type="match status" value="1"/>
</dbReference>
<dbReference type="Proteomes" id="UP001552479">
    <property type="component" value="Unassembled WGS sequence"/>
</dbReference>
<organism evidence="2 3">
    <name type="scientific">Streptomyces roseoverticillatus</name>
    <dbReference type="NCBI Taxonomy" id="66429"/>
    <lineage>
        <taxon>Bacteria</taxon>
        <taxon>Bacillati</taxon>
        <taxon>Actinomycetota</taxon>
        <taxon>Actinomycetes</taxon>
        <taxon>Kitasatosporales</taxon>
        <taxon>Streptomycetaceae</taxon>
        <taxon>Streptomyces</taxon>
    </lineage>
</organism>
<dbReference type="InterPro" id="IPR027417">
    <property type="entry name" value="P-loop_NTPase"/>
</dbReference>
<gene>
    <name evidence="2" type="ORF">AB0L03_02050</name>
</gene>
<keyword evidence="3" id="KW-1185">Reference proteome</keyword>
<feature type="region of interest" description="Disordered" evidence="1">
    <location>
        <begin position="339"/>
        <end position="368"/>
    </location>
</feature>
<sequence length="368" mass="41226">MIHHPGLSEPRTKEEWRAYLDAKPPLRPTMPPLDDYLAMSEGERETFNDERHRYHSALVILKTPPMQRIHRQIKRKLLLNANPPPGARPGLVIDGPPTVGKSTLVKTFAAEFEHGLRRRHPERFVRKPGDDYVPVAYVSVPAGCTPKMLSSAHAKYMCLELPRSATSEAITTRVLEAIRRCGTELIIIDDVHFLDVSVKDGKLTNDHLKNLANFAAATFVYTGVEVEDSGLFLEGGHSERATQTGGRFTLFQLDRFSIKTETDAREWALVIKGMEDALALFRHKTGMLAAQHWEYLHDRTNGSIASLSILIREAALEAVESGTERITKKMMDEIVLPRASEQSYRAKRKRKRHSSSGKGQDDLGCAAG</sequence>
<accession>A0ABV3IMB6</accession>
<dbReference type="EMBL" id="JBFASG010000001">
    <property type="protein sequence ID" value="MEV4921631.1"/>
    <property type="molecule type" value="Genomic_DNA"/>
</dbReference>
<reference evidence="2 3" key="1">
    <citation type="submission" date="2024-06" db="EMBL/GenBank/DDBJ databases">
        <title>The Natural Products Discovery Center: Release of the First 8490 Sequenced Strains for Exploring Actinobacteria Biosynthetic Diversity.</title>
        <authorList>
            <person name="Kalkreuter E."/>
            <person name="Kautsar S.A."/>
            <person name="Yang D."/>
            <person name="Bader C.D."/>
            <person name="Teijaro C.N."/>
            <person name="Fluegel L."/>
            <person name="Davis C.M."/>
            <person name="Simpson J.R."/>
            <person name="Lauterbach L."/>
            <person name="Steele A.D."/>
            <person name="Gui C."/>
            <person name="Meng S."/>
            <person name="Li G."/>
            <person name="Viehrig K."/>
            <person name="Ye F."/>
            <person name="Su P."/>
            <person name="Kiefer A.F."/>
            <person name="Nichols A."/>
            <person name="Cepeda A.J."/>
            <person name="Yan W."/>
            <person name="Fan B."/>
            <person name="Jiang Y."/>
            <person name="Adhikari A."/>
            <person name="Zheng C.-J."/>
            <person name="Schuster L."/>
            <person name="Cowan T.M."/>
            <person name="Smanski M.J."/>
            <person name="Chevrette M.G."/>
            <person name="De Carvalho L.P.S."/>
            <person name="Shen B."/>
        </authorList>
    </citation>
    <scope>NUCLEOTIDE SEQUENCE [LARGE SCALE GENOMIC DNA]</scope>
    <source>
        <strain evidence="2 3">NPDC053791</strain>
    </source>
</reference>
<dbReference type="InterPro" id="IPR008868">
    <property type="entry name" value="TniB"/>
</dbReference>
<dbReference type="RefSeq" id="WP_366086485.1">
    <property type="nucleotide sequence ID" value="NZ_JBFASG010000001.1"/>
</dbReference>
<dbReference type="Gene3D" id="3.40.50.300">
    <property type="entry name" value="P-loop containing nucleotide triphosphate hydrolases"/>
    <property type="match status" value="1"/>
</dbReference>
<feature type="compositionally biased region" description="Basic residues" evidence="1">
    <location>
        <begin position="345"/>
        <end position="355"/>
    </location>
</feature>
<dbReference type="SUPFAM" id="SSF52540">
    <property type="entry name" value="P-loop containing nucleoside triphosphate hydrolases"/>
    <property type="match status" value="1"/>
</dbReference>
<proteinExistence type="predicted"/>
<comment type="caution">
    <text evidence="2">The sequence shown here is derived from an EMBL/GenBank/DDBJ whole genome shotgun (WGS) entry which is preliminary data.</text>
</comment>